<reference evidence="1" key="1">
    <citation type="submission" date="2022-10" db="EMBL/GenBank/DDBJ databases">
        <title>Description of microaerobic benzene degrading bacteria.</title>
        <authorList>
            <person name="Bedics A."/>
            <person name="Tancsics A."/>
            <person name="Banerjee S."/>
        </authorList>
    </citation>
    <scope>NUCLEOTIDE SEQUENCE</scope>
    <source>
        <strain evidence="1">D2M1</strain>
    </source>
</reference>
<sequence length="110" mass="12673">MSDAKWVRLLEALVGVRSLFELCKVKLVWDESTRDMWIPSSSSLGFSYYRSSMEGMISGTPRGFYKYKEVEWIELSAEGENAESIVLKLKAIGNFELERSDKGIKLYAYR</sequence>
<dbReference type="RefSeq" id="WP_274114544.1">
    <property type="nucleotide sequence ID" value="NZ_JAPCKI010000023.1"/>
</dbReference>
<comment type="caution">
    <text evidence="1">The sequence shown here is derived from an EMBL/GenBank/DDBJ whole genome shotgun (WGS) entry which is preliminary data.</text>
</comment>
<dbReference type="Proteomes" id="UP001148932">
    <property type="component" value="Unassembled WGS sequence"/>
</dbReference>
<evidence type="ECO:0000313" key="2">
    <source>
        <dbReference type="Proteomes" id="UP001148932"/>
    </source>
</evidence>
<organism evidence="1 2">
    <name type="scientific">Acidovorax benzenivorans</name>
    <dbReference type="NCBI Taxonomy" id="2987520"/>
    <lineage>
        <taxon>Bacteria</taxon>
        <taxon>Pseudomonadati</taxon>
        <taxon>Pseudomonadota</taxon>
        <taxon>Betaproteobacteria</taxon>
        <taxon>Burkholderiales</taxon>
        <taxon>Comamonadaceae</taxon>
        <taxon>Acidovorax</taxon>
    </lineage>
</organism>
<dbReference type="EMBL" id="JAPCKI010000023">
    <property type="protein sequence ID" value="MDD2180513.1"/>
    <property type="molecule type" value="Genomic_DNA"/>
</dbReference>
<gene>
    <name evidence="1" type="ORF">OIN59_24010</name>
</gene>
<accession>A0ABT5S3G4</accession>
<evidence type="ECO:0000313" key="1">
    <source>
        <dbReference type="EMBL" id="MDD2180513.1"/>
    </source>
</evidence>
<keyword evidence="2" id="KW-1185">Reference proteome</keyword>
<protein>
    <submittedName>
        <fullName evidence="1">Uncharacterized protein</fullName>
    </submittedName>
</protein>
<proteinExistence type="predicted"/>
<name>A0ABT5S3G4_9BURK</name>